<dbReference type="RefSeq" id="XP_012770738.1">
    <property type="nucleotide sequence ID" value="XM_012915284.1"/>
</dbReference>
<feature type="non-terminal residue" evidence="2">
    <location>
        <position position="1109"/>
    </location>
</feature>
<name>A0A061BTG1_BABBI</name>
<dbReference type="AlphaFoldDB" id="A0A061BTG1"/>
<sequence>MGFLSGVLSNIYNHLGQHKGEITEAIDTLKQNKHAGKKGFNVAIVKVVEGVRGYNESVRKSNKKVSDPINTLKEQMEELKKSVSEINTNNSVQGHDFTTKKERVDKELKKCTDNARGFYFGIHNADADILDLNNNCKTKVDYAVIAVEHETKRLDELHKQAEYDFGDVESAIYQRLANLKNKVNDQICREVNSLINDLKSLVRNILEKLNQIKQTLETCVNNLDEWIEAAKQVVAAAETRIDKDILPKIGKQEKKPEETNIGKAAVGLKTKGDNLLESYKQSYDGLNNLKRQIEEAVIALEGIYQTKLLTLKKDLISDVTDALEKEDHGLNALDGHVKSDLVALRGKIKAAIDTYIDTQVKAILDAAKKSDSLGSSGVISALQSGLTGDLGKNFTAEGFSAKSSITSALRAINTELNLRDSAVPETSSLKCVIDLKNDMNAKLTGIIKNPRDVIDFKNDGIMTNYYAKTKAESGTFRGLIMTIKAPFKKGGFTADEDATTFKPDDMDNYKYVTAGQATTGPGKRDLLTIQINALDKALQYFVEKDCVVQPSGGIADVSGKKGDLTALVTTITNELKDIAWLIDNKAGEAATRSLEGEGIKQKLTKLRSDIDGTDEKTKLKKIRNDIDELTKRELSIVIKMTEAFEEQTNALSQNTIRNLQSFVSTKIEKARKSLLKSARRNYVSSVKQLLTAFADKVEKELKELPEEIERDLTIGFKGLMRVMGGVKSTDGLPANNGKSLLDAIKELAQSPVSGASMKDTFTKLSTEFNAYFTPIYTYVKEQINNDTSSEPQALRDITAANVQLLGTVNTNFGELLTHLKNGISQPRTYIFDYTYTKKHDLLSSSLHLLHPSAFANPRHPELLDAVRAGLQGFVEEMGKVYVNGYDDGKPINWDTFKLVRPKIDAKKSDGDSGSNEELTDDGRRLSKIFLTLFNIIHEDISMLKYECEDEWSNKKLCETEGGEDNPLGSYLRRCGYAVAKTENSKDGESQCITSMTGKKVLGKLNEEIKTLNVVDHFKTCESNEADKTTKQKKADKFDIFDMLKCFLNHIDKYYDVCHMATLNSTRKPCSVFEMLVWLSGLTHNPAKQDLFINGLRPPFENEDESLIVW</sequence>
<evidence type="ECO:0000256" key="1">
    <source>
        <dbReference type="SAM" id="Coils"/>
    </source>
</evidence>
<evidence type="ECO:0000313" key="2">
    <source>
        <dbReference type="EMBL" id="CDR71794.1"/>
    </source>
</evidence>
<reference evidence="2" key="1">
    <citation type="journal article" date="2014" name="Nucleic Acids Res.">
        <title>The evolutionary dynamics of variant antigen genes in Babesia reveal a history of genomic innovation underlying host-parasite interaction.</title>
        <authorList>
            <person name="Jackson A.P."/>
            <person name="Otto T.D."/>
            <person name="Darby A."/>
            <person name="Ramaprasad A."/>
            <person name="Xia D."/>
            <person name="Echaide I.E."/>
            <person name="Farber M."/>
            <person name="Gahlot S."/>
            <person name="Gamble J."/>
            <person name="Gupta D."/>
            <person name="Gupta Y."/>
            <person name="Jackson L."/>
            <person name="Malandrin L."/>
            <person name="Malas T.B."/>
            <person name="Moussa E."/>
            <person name="Nair M."/>
            <person name="Reid AJ."/>
            <person name="Sanders M."/>
            <person name="Sharma J."/>
            <person name="Tracey A."/>
            <person name="Quail M.A."/>
            <person name="Weir W."/>
            <person name="Wastling J.M."/>
            <person name="Hall N."/>
            <person name="Willadsen P."/>
            <person name="Lingelbach K."/>
            <person name="Shiels B."/>
            <person name="Tait A."/>
            <person name="Berriman M."/>
            <person name="Allred D.R."/>
            <person name="Pain A."/>
        </authorList>
    </citation>
    <scope>NUCLEOTIDE SEQUENCE</scope>
    <source>
        <strain evidence="2">Bond</strain>
    </source>
</reference>
<dbReference type="KEGG" id="bbig:BBBOND_0004520"/>
<accession>A0A061BTG1</accession>
<organism evidence="2">
    <name type="scientific">Babesia bigemina</name>
    <dbReference type="NCBI Taxonomy" id="5866"/>
    <lineage>
        <taxon>Eukaryota</taxon>
        <taxon>Sar</taxon>
        <taxon>Alveolata</taxon>
        <taxon>Apicomplexa</taxon>
        <taxon>Aconoidasida</taxon>
        <taxon>Piroplasmida</taxon>
        <taxon>Babesiidae</taxon>
        <taxon>Babesia</taxon>
    </lineage>
</organism>
<protein>
    <submittedName>
        <fullName evidence="2">Uncharacterized protein</fullName>
    </submittedName>
</protein>
<dbReference type="VEuPathDB" id="PiroplasmaDB:BBBOND_0004520"/>
<proteinExistence type="predicted"/>
<dbReference type="EMBL" id="LK055177">
    <property type="protein sequence ID" value="CDR71794.1"/>
    <property type="molecule type" value="Genomic_DNA"/>
</dbReference>
<gene>
    <name evidence="2" type="ORF">BBBOND_0004520</name>
</gene>
<keyword evidence="1" id="KW-0175">Coiled coil</keyword>
<dbReference type="GeneID" id="24562011"/>
<feature type="coiled-coil region" evidence="1">
    <location>
        <begin position="276"/>
        <end position="306"/>
    </location>
</feature>
<reference evidence="2" key="2">
    <citation type="submission" date="2014-06" db="EMBL/GenBank/DDBJ databases">
        <authorList>
            <person name="Aslett M."/>
            <person name="De Silva Nishadi"/>
        </authorList>
    </citation>
    <scope>NUCLEOTIDE SEQUENCE</scope>
    <source>
        <strain evidence="2">Bond</strain>
    </source>
</reference>